<evidence type="ECO:0000313" key="3">
    <source>
        <dbReference type="Proteomes" id="UP000824469"/>
    </source>
</evidence>
<proteinExistence type="predicted"/>
<feature type="compositionally biased region" description="Polar residues" evidence="1">
    <location>
        <begin position="233"/>
        <end position="247"/>
    </location>
</feature>
<organism evidence="2 3">
    <name type="scientific">Taxus chinensis</name>
    <name type="common">Chinese yew</name>
    <name type="synonym">Taxus wallichiana var. chinensis</name>
    <dbReference type="NCBI Taxonomy" id="29808"/>
    <lineage>
        <taxon>Eukaryota</taxon>
        <taxon>Viridiplantae</taxon>
        <taxon>Streptophyta</taxon>
        <taxon>Embryophyta</taxon>
        <taxon>Tracheophyta</taxon>
        <taxon>Spermatophyta</taxon>
        <taxon>Pinopsida</taxon>
        <taxon>Pinidae</taxon>
        <taxon>Conifers II</taxon>
        <taxon>Cupressales</taxon>
        <taxon>Taxaceae</taxon>
        <taxon>Taxus</taxon>
    </lineage>
</organism>
<dbReference type="Proteomes" id="UP000824469">
    <property type="component" value="Unassembled WGS sequence"/>
</dbReference>
<protein>
    <recommendedName>
        <fullName evidence="4">CCHC-type domain-containing protein</fullName>
    </recommendedName>
</protein>
<dbReference type="EMBL" id="JAHRHJ020000005">
    <property type="protein sequence ID" value="KAH9314083.1"/>
    <property type="molecule type" value="Genomic_DNA"/>
</dbReference>
<gene>
    <name evidence="2" type="ORF">KI387_022710</name>
</gene>
<evidence type="ECO:0000313" key="2">
    <source>
        <dbReference type="EMBL" id="KAH9314083.1"/>
    </source>
</evidence>
<accession>A0AA38G2L5</accession>
<sequence length="279" mass="30216">ILTLAIVAETNTYGFWSNGNRGPTPPISDSKARSSTGNRSQSKDLSTGEGTFTVKPSGGTDSPNVVVPNKASFKEVIQKKKGPGPPISLAYIVDLADETPQLSVENPEVLAHMLSLSQLAMIGRFNGIRPSSSALSYWISENWSKNCEVSFCSKGKFLKADLIREAAGLRTFAIFCTEIDLSKGLPNKIPLKVGNFQHIQTLNYENTAFMCRLCKAPGHLQANCPHGKKNQRMKSTLNKGGWNNPSSFPARKPHHLGVSEEAHSADSGYGLKNPINMAS</sequence>
<comment type="caution">
    <text evidence="2">The sequence shown here is derived from an EMBL/GenBank/DDBJ whole genome shotgun (WGS) entry which is preliminary data.</text>
</comment>
<name>A0AA38G2L5_TAXCH</name>
<feature type="region of interest" description="Disordered" evidence="1">
    <location>
        <begin position="16"/>
        <end position="65"/>
    </location>
</feature>
<feature type="compositionally biased region" description="Polar residues" evidence="1">
    <location>
        <begin position="33"/>
        <end position="50"/>
    </location>
</feature>
<feature type="region of interest" description="Disordered" evidence="1">
    <location>
        <begin position="225"/>
        <end position="279"/>
    </location>
</feature>
<dbReference type="GO" id="GO:0008270">
    <property type="term" value="F:zinc ion binding"/>
    <property type="evidence" value="ECO:0007669"/>
    <property type="project" value="InterPro"/>
</dbReference>
<reference evidence="2 3" key="1">
    <citation type="journal article" date="2021" name="Nat. Plants">
        <title>The Taxus genome provides insights into paclitaxel biosynthesis.</title>
        <authorList>
            <person name="Xiong X."/>
            <person name="Gou J."/>
            <person name="Liao Q."/>
            <person name="Li Y."/>
            <person name="Zhou Q."/>
            <person name="Bi G."/>
            <person name="Li C."/>
            <person name="Du R."/>
            <person name="Wang X."/>
            <person name="Sun T."/>
            <person name="Guo L."/>
            <person name="Liang H."/>
            <person name="Lu P."/>
            <person name="Wu Y."/>
            <person name="Zhang Z."/>
            <person name="Ro D.K."/>
            <person name="Shang Y."/>
            <person name="Huang S."/>
            <person name="Yan J."/>
        </authorList>
    </citation>
    <scope>NUCLEOTIDE SEQUENCE [LARGE SCALE GENOMIC DNA]</scope>
    <source>
        <strain evidence="2">Ta-2019</strain>
    </source>
</reference>
<dbReference type="OMA" id="YWISENW"/>
<dbReference type="InterPro" id="IPR036875">
    <property type="entry name" value="Znf_CCHC_sf"/>
</dbReference>
<dbReference type="AlphaFoldDB" id="A0AA38G2L5"/>
<keyword evidence="3" id="KW-1185">Reference proteome</keyword>
<dbReference type="GO" id="GO:0003676">
    <property type="term" value="F:nucleic acid binding"/>
    <property type="evidence" value="ECO:0007669"/>
    <property type="project" value="InterPro"/>
</dbReference>
<feature type="non-terminal residue" evidence="2">
    <location>
        <position position="1"/>
    </location>
</feature>
<evidence type="ECO:0008006" key="4">
    <source>
        <dbReference type="Google" id="ProtNLM"/>
    </source>
</evidence>
<dbReference type="SUPFAM" id="SSF57756">
    <property type="entry name" value="Retrovirus zinc finger-like domains"/>
    <property type="match status" value="1"/>
</dbReference>
<evidence type="ECO:0000256" key="1">
    <source>
        <dbReference type="SAM" id="MobiDB-lite"/>
    </source>
</evidence>